<organism evidence="2 3">
    <name type="scientific">Lacinutrix neustonica</name>
    <dbReference type="NCBI Taxonomy" id="2980107"/>
    <lineage>
        <taxon>Bacteria</taxon>
        <taxon>Pseudomonadati</taxon>
        <taxon>Bacteroidota</taxon>
        <taxon>Flavobacteriia</taxon>
        <taxon>Flavobacteriales</taxon>
        <taxon>Flavobacteriaceae</taxon>
        <taxon>Lacinutrix</taxon>
    </lineage>
</organism>
<dbReference type="KEGG" id="lnu:N7U66_08560"/>
<proteinExistence type="predicted"/>
<dbReference type="EMBL" id="CP113088">
    <property type="protein sequence ID" value="WAC03515.1"/>
    <property type="molecule type" value="Genomic_DNA"/>
</dbReference>
<gene>
    <name evidence="2" type="ORF">N7U66_08560</name>
</gene>
<feature type="signal peptide" evidence="1">
    <location>
        <begin position="1"/>
        <end position="20"/>
    </location>
</feature>
<dbReference type="AlphaFoldDB" id="A0A9E8SIB1"/>
<evidence type="ECO:0000313" key="3">
    <source>
        <dbReference type="Proteomes" id="UP001164705"/>
    </source>
</evidence>
<feature type="chain" id="PRO_5039001929" evidence="1">
    <location>
        <begin position="21"/>
        <end position="337"/>
    </location>
</feature>
<dbReference type="Proteomes" id="UP001164705">
    <property type="component" value="Chromosome"/>
</dbReference>
<evidence type="ECO:0000256" key="1">
    <source>
        <dbReference type="SAM" id="SignalP"/>
    </source>
</evidence>
<protein>
    <submittedName>
        <fullName evidence="2">Uncharacterized protein</fullName>
    </submittedName>
</protein>
<name>A0A9E8SIB1_9FLAO</name>
<reference evidence="2" key="1">
    <citation type="submission" date="2022-11" db="EMBL/GenBank/DDBJ databases">
        <title>Lacinutrix neustonica HL-RS19T sp. nov., isolated from the surface microlayer sample of brackish Lake Shihwa.</title>
        <authorList>
            <person name="Choi J.Y."/>
            <person name="Hwang C.Y."/>
        </authorList>
    </citation>
    <scope>NUCLEOTIDE SEQUENCE</scope>
    <source>
        <strain evidence="2">HL-RS19</strain>
    </source>
</reference>
<sequence length="337" mass="38941">MKTNIKLLLLFLLATLGVSAQQKLNKATQSIKANQGVTIDLNASHTNIEVDTWNKDYVEVEAYIESKKLTQDELKAFLGDWDLDISGSGDYIRIESKGSRGHWSSDMTIDILDSESLEALSNINFDMDLNLKPLLEGLSGLESLKNLPKHLRFYVFRNLRDGNYNMDFDFDKYQKEGEQYLDAWSKKYRTEYGEEYEQEMRDWAKSIKQSDLDQFEKEMEAWGVKFGQEFENGFGKDFEKRMEKWGEAFGEKFEKEFAPAMEKWGEEFGKAFEEKMEAAFGESDAKGKKGKKKAQDLIKTIKIKMPKKAKLQLNVRHGELKMAAIIHNVQANRHMGN</sequence>
<evidence type="ECO:0000313" key="2">
    <source>
        <dbReference type="EMBL" id="WAC03515.1"/>
    </source>
</evidence>
<keyword evidence="1" id="KW-0732">Signal</keyword>
<accession>A0A9E8SIB1</accession>
<keyword evidence="3" id="KW-1185">Reference proteome</keyword>
<dbReference type="RefSeq" id="WP_267678098.1">
    <property type="nucleotide sequence ID" value="NZ_CP113088.1"/>
</dbReference>